<accession>A0ABW8AAQ4</accession>
<reference evidence="2 3" key="1">
    <citation type="submission" date="2024-10" db="EMBL/GenBank/DDBJ databases">
        <title>The Natural Products Discovery Center: Release of the First 8490 Sequenced Strains for Exploring Actinobacteria Biosynthetic Diversity.</title>
        <authorList>
            <person name="Kalkreuter E."/>
            <person name="Kautsar S.A."/>
            <person name="Yang D."/>
            <person name="Bader C.D."/>
            <person name="Teijaro C.N."/>
            <person name="Fluegel L."/>
            <person name="Davis C.M."/>
            <person name="Simpson J.R."/>
            <person name="Lauterbach L."/>
            <person name="Steele A.D."/>
            <person name="Gui C."/>
            <person name="Meng S."/>
            <person name="Li G."/>
            <person name="Viehrig K."/>
            <person name="Ye F."/>
            <person name="Su P."/>
            <person name="Kiefer A.F."/>
            <person name="Nichols A."/>
            <person name="Cepeda A.J."/>
            <person name="Yan W."/>
            <person name="Fan B."/>
            <person name="Jiang Y."/>
            <person name="Adhikari A."/>
            <person name="Zheng C.-J."/>
            <person name="Schuster L."/>
            <person name="Cowan T.M."/>
            <person name="Smanski M.J."/>
            <person name="Chevrette M.G."/>
            <person name="De Carvalho L.P.S."/>
            <person name="Shen B."/>
        </authorList>
    </citation>
    <scope>NUCLEOTIDE SEQUENCE [LARGE SCALE GENOMIC DNA]</scope>
    <source>
        <strain evidence="2 3">NPDC049503</strain>
    </source>
</reference>
<feature type="region of interest" description="Disordered" evidence="1">
    <location>
        <begin position="56"/>
        <end position="81"/>
    </location>
</feature>
<comment type="caution">
    <text evidence="2">The sequence shown here is derived from an EMBL/GenBank/DDBJ whole genome shotgun (WGS) entry which is preliminary data.</text>
</comment>
<proteinExistence type="predicted"/>
<evidence type="ECO:0000256" key="1">
    <source>
        <dbReference type="SAM" id="MobiDB-lite"/>
    </source>
</evidence>
<protein>
    <submittedName>
        <fullName evidence="2">DUF2630 family protein</fullName>
    </submittedName>
</protein>
<keyword evidence="3" id="KW-1185">Reference proteome</keyword>
<dbReference type="InterPro" id="IPR020311">
    <property type="entry name" value="Uncharacterised_Rv0898c"/>
</dbReference>
<sequence length="81" mass="9324">MRDNEILSRISALVAEEHELRGRLSAGEVTSEEENERVKELEEALDQCWDLLRQRRARRSVGENPDDAAARPASEVEDYEQ</sequence>
<evidence type="ECO:0000313" key="3">
    <source>
        <dbReference type="Proteomes" id="UP001612928"/>
    </source>
</evidence>
<evidence type="ECO:0000313" key="2">
    <source>
        <dbReference type="EMBL" id="MFI7443868.1"/>
    </source>
</evidence>
<dbReference type="Pfam" id="PF10944">
    <property type="entry name" value="DUF2630"/>
    <property type="match status" value="1"/>
</dbReference>
<organism evidence="2 3">
    <name type="scientific">Nonomuraea indica</name>
    <dbReference type="NCBI Taxonomy" id="1581193"/>
    <lineage>
        <taxon>Bacteria</taxon>
        <taxon>Bacillati</taxon>
        <taxon>Actinomycetota</taxon>
        <taxon>Actinomycetes</taxon>
        <taxon>Streptosporangiales</taxon>
        <taxon>Streptosporangiaceae</taxon>
        <taxon>Nonomuraea</taxon>
    </lineage>
</organism>
<dbReference type="EMBL" id="JBITMB010000007">
    <property type="protein sequence ID" value="MFI7443868.1"/>
    <property type="molecule type" value="Genomic_DNA"/>
</dbReference>
<name>A0ABW8AAQ4_9ACTN</name>
<dbReference type="Proteomes" id="UP001612928">
    <property type="component" value="Unassembled WGS sequence"/>
</dbReference>
<dbReference type="RefSeq" id="WP_101783399.1">
    <property type="nucleotide sequence ID" value="NZ_JBITMB010000007.1"/>
</dbReference>
<gene>
    <name evidence="2" type="ORF">ACIBP5_28180</name>
</gene>